<proteinExistence type="predicted"/>
<evidence type="ECO:0000256" key="1">
    <source>
        <dbReference type="SAM" id="MobiDB-lite"/>
    </source>
</evidence>
<comment type="caution">
    <text evidence="2">The sequence shown here is derived from an EMBL/GenBank/DDBJ whole genome shotgun (WGS) entry which is preliminary data.</text>
</comment>
<gene>
    <name evidence="2" type="ORF">B0A48_12706</name>
</gene>
<evidence type="ECO:0000313" key="2">
    <source>
        <dbReference type="EMBL" id="OQO01669.1"/>
    </source>
</evidence>
<feature type="compositionally biased region" description="Low complexity" evidence="1">
    <location>
        <begin position="14"/>
        <end position="29"/>
    </location>
</feature>
<dbReference type="EMBL" id="NAJO01000030">
    <property type="protein sequence ID" value="OQO01669.1"/>
    <property type="molecule type" value="Genomic_DNA"/>
</dbReference>
<dbReference type="AlphaFoldDB" id="A0A1V8SRH8"/>
<dbReference type="InParanoid" id="A0A1V8SRH8"/>
<organism evidence="2 3">
    <name type="scientific">Cryoendolithus antarcticus</name>
    <dbReference type="NCBI Taxonomy" id="1507870"/>
    <lineage>
        <taxon>Eukaryota</taxon>
        <taxon>Fungi</taxon>
        <taxon>Dikarya</taxon>
        <taxon>Ascomycota</taxon>
        <taxon>Pezizomycotina</taxon>
        <taxon>Dothideomycetes</taxon>
        <taxon>Dothideomycetidae</taxon>
        <taxon>Cladosporiales</taxon>
        <taxon>Cladosporiaceae</taxon>
        <taxon>Cryoendolithus</taxon>
    </lineage>
</organism>
<feature type="region of interest" description="Disordered" evidence="1">
    <location>
        <begin position="1"/>
        <end position="29"/>
    </location>
</feature>
<evidence type="ECO:0000313" key="3">
    <source>
        <dbReference type="Proteomes" id="UP000192596"/>
    </source>
</evidence>
<accession>A0A1V8SRH8</accession>
<name>A0A1V8SRH8_9PEZI</name>
<protein>
    <submittedName>
        <fullName evidence="2">Uncharacterized protein</fullName>
    </submittedName>
</protein>
<keyword evidence="3" id="KW-1185">Reference proteome</keyword>
<sequence>MSGPAPPQRNPSVGPGAMGQQSAQQQGGQAQNLNQIVSIYISTLYFNQPAAATKRPATTCGDAEPLVTEEIVSL</sequence>
<reference evidence="3" key="1">
    <citation type="submission" date="2017-03" db="EMBL/GenBank/DDBJ databases">
        <title>Genomes of endolithic fungi from Antarctica.</title>
        <authorList>
            <person name="Coleine C."/>
            <person name="Masonjones S."/>
            <person name="Stajich J.E."/>
        </authorList>
    </citation>
    <scope>NUCLEOTIDE SEQUENCE [LARGE SCALE GENOMIC DNA]</scope>
    <source>
        <strain evidence="3">CCFEE 5527</strain>
    </source>
</reference>
<dbReference type="Proteomes" id="UP000192596">
    <property type="component" value="Unassembled WGS sequence"/>
</dbReference>